<dbReference type="PANTHER" id="PTHR47947">
    <property type="entry name" value="CYTOCHROME P450 82C3-RELATED"/>
    <property type="match status" value="1"/>
</dbReference>
<dbReference type="GO" id="GO:0016705">
    <property type="term" value="F:oxidoreductase activity, acting on paired donors, with incorporation or reduction of molecular oxygen"/>
    <property type="evidence" value="ECO:0007669"/>
    <property type="project" value="InterPro"/>
</dbReference>
<name>A0A9R0WSD3_TRITD</name>
<keyword evidence="1" id="KW-0349">Heme</keyword>
<organism evidence="5 6">
    <name type="scientific">Triticum turgidum subsp. durum</name>
    <name type="common">Durum wheat</name>
    <name type="synonym">Triticum durum</name>
    <dbReference type="NCBI Taxonomy" id="4567"/>
    <lineage>
        <taxon>Eukaryota</taxon>
        <taxon>Viridiplantae</taxon>
        <taxon>Streptophyta</taxon>
        <taxon>Embryophyta</taxon>
        <taxon>Tracheophyta</taxon>
        <taxon>Spermatophyta</taxon>
        <taxon>Magnoliopsida</taxon>
        <taxon>Liliopsida</taxon>
        <taxon>Poales</taxon>
        <taxon>Poaceae</taxon>
        <taxon>BOP clade</taxon>
        <taxon>Pooideae</taxon>
        <taxon>Triticodae</taxon>
        <taxon>Triticeae</taxon>
        <taxon>Triticinae</taxon>
        <taxon>Triticum</taxon>
    </lineage>
</organism>
<keyword evidence="3" id="KW-0560">Oxidoreductase</keyword>
<evidence type="ECO:0000313" key="5">
    <source>
        <dbReference type="EMBL" id="VAI22203.1"/>
    </source>
</evidence>
<evidence type="ECO:0000256" key="2">
    <source>
        <dbReference type="ARBA" id="ARBA00022723"/>
    </source>
</evidence>
<sequence>MARRLCRAAAACPARVELKRSLFELSLSVLMETIARTKGTRSEADGDTDMSLEAQEFKQVVDEIIPLIGAANVWDYLPVMRWLDVSGVRSRILATVSRRDAFLHRLIDAERRRMEEGGDEGEKKSMIAVLLTLQKTEPELYTDQMIIALCACFDWERVDRVEVDMTEGVGITMPKAVALEAVCRPRAAMRDVLQKL</sequence>
<dbReference type="PANTHER" id="PTHR47947:SF23">
    <property type="entry name" value="CYTOCHROME P450 FAMILY PROTEIN, EXPRESSED"/>
    <property type="match status" value="1"/>
</dbReference>
<dbReference type="Gene3D" id="1.10.630.10">
    <property type="entry name" value="Cytochrome P450"/>
    <property type="match status" value="1"/>
</dbReference>
<dbReference type="EMBL" id="LT934119">
    <property type="protein sequence ID" value="VAI22203.1"/>
    <property type="molecule type" value="Genomic_DNA"/>
</dbReference>
<protein>
    <submittedName>
        <fullName evidence="5">Uncharacterized protein</fullName>
    </submittedName>
</protein>
<dbReference type="InterPro" id="IPR036396">
    <property type="entry name" value="Cyt_P450_sf"/>
</dbReference>
<gene>
    <name evidence="5" type="ORF">TRITD_5Av1G206580</name>
</gene>
<evidence type="ECO:0000256" key="4">
    <source>
        <dbReference type="ARBA" id="ARBA00023004"/>
    </source>
</evidence>
<evidence type="ECO:0000313" key="6">
    <source>
        <dbReference type="Proteomes" id="UP000324705"/>
    </source>
</evidence>
<dbReference type="GO" id="GO:0020037">
    <property type="term" value="F:heme binding"/>
    <property type="evidence" value="ECO:0007669"/>
    <property type="project" value="InterPro"/>
</dbReference>
<keyword evidence="4" id="KW-0408">Iron</keyword>
<dbReference type="GO" id="GO:0004497">
    <property type="term" value="F:monooxygenase activity"/>
    <property type="evidence" value="ECO:0007669"/>
    <property type="project" value="InterPro"/>
</dbReference>
<keyword evidence="6" id="KW-1185">Reference proteome</keyword>
<evidence type="ECO:0000256" key="1">
    <source>
        <dbReference type="ARBA" id="ARBA00022617"/>
    </source>
</evidence>
<dbReference type="AlphaFoldDB" id="A0A9R0WSD3"/>
<dbReference type="GO" id="GO:0005506">
    <property type="term" value="F:iron ion binding"/>
    <property type="evidence" value="ECO:0007669"/>
    <property type="project" value="InterPro"/>
</dbReference>
<dbReference type="SUPFAM" id="SSF48264">
    <property type="entry name" value="Cytochrome P450"/>
    <property type="match status" value="1"/>
</dbReference>
<dbReference type="Gramene" id="TRITD5Av1G206580.3">
    <property type="protein sequence ID" value="TRITD5Av1G206580.3"/>
    <property type="gene ID" value="TRITD5Av1G206580"/>
</dbReference>
<dbReference type="Proteomes" id="UP000324705">
    <property type="component" value="Chromosome 5A"/>
</dbReference>
<dbReference type="InterPro" id="IPR050651">
    <property type="entry name" value="Plant_Cytochrome_P450_Monoox"/>
</dbReference>
<reference evidence="5 6" key="1">
    <citation type="submission" date="2017-09" db="EMBL/GenBank/DDBJ databases">
        <authorList>
            <consortium name="International Durum Wheat Genome Sequencing Consortium (IDWGSC)"/>
            <person name="Milanesi L."/>
        </authorList>
    </citation>
    <scope>NUCLEOTIDE SEQUENCE [LARGE SCALE GENOMIC DNA]</scope>
    <source>
        <strain evidence="6">cv. Svevo</strain>
    </source>
</reference>
<keyword evidence="2" id="KW-0479">Metal-binding</keyword>
<accession>A0A9R0WSD3</accession>
<proteinExistence type="predicted"/>
<evidence type="ECO:0000256" key="3">
    <source>
        <dbReference type="ARBA" id="ARBA00023002"/>
    </source>
</evidence>